<feature type="compositionally biased region" description="Polar residues" evidence="6">
    <location>
        <begin position="356"/>
        <end position="368"/>
    </location>
</feature>
<comment type="caution">
    <text evidence="8">The sequence shown here is derived from an EMBL/GenBank/DDBJ whole genome shotgun (WGS) entry which is preliminary data.</text>
</comment>
<feature type="compositionally biased region" description="Basic residues" evidence="6">
    <location>
        <begin position="104"/>
        <end position="115"/>
    </location>
</feature>
<dbReference type="AlphaFoldDB" id="A0AAV7S6Z9"/>
<evidence type="ECO:0000313" key="9">
    <source>
        <dbReference type="Proteomes" id="UP001066276"/>
    </source>
</evidence>
<dbReference type="InterPro" id="IPR007146">
    <property type="entry name" value="Sas10/Utp3/C1D"/>
</dbReference>
<feature type="domain" description="Sas10 C-terminal" evidence="7">
    <location>
        <begin position="432"/>
        <end position="504"/>
    </location>
</feature>
<dbReference type="Pfam" id="PF09368">
    <property type="entry name" value="Sas10"/>
    <property type="match status" value="1"/>
</dbReference>
<evidence type="ECO:0000256" key="2">
    <source>
        <dbReference type="ARBA" id="ARBA00010979"/>
    </source>
</evidence>
<feature type="compositionally biased region" description="Basic residues" evidence="6">
    <location>
        <begin position="369"/>
        <end position="378"/>
    </location>
</feature>
<dbReference type="PANTHER" id="PTHR13237:SF8">
    <property type="entry name" value="SOMETHING ABOUT SILENCING PROTEIN 10"/>
    <property type="match status" value="1"/>
</dbReference>
<feature type="coiled-coil region" evidence="5">
    <location>
        <begin position="231"/>
        <end position="265"/>
    </location>
</feature>
<feature type="compositionally biased region" description="Acidic residues" evidence="6">
    <location>
        <begin position="66"/>
        <end position="97"/>
    </location>
</feature>
<keyword evidence="3" id="KW-0597">Phosphoprotein</keyword>
<comment type="similarity">
    <text evidence="2">Belongs to the SAS10 family.</text>
</comment>
<organism evidence="8 9">
    <name type="scientific">Pleurodeles waltl</name>
    <name type="common">Iberian ribbed newt</name>
    <dbReference type="NCBI Taxonomy" id="8319"/>
    <lineage>
        <taxon>Eukaryota</taxon>
        <taxon>Metazoa</taxon>
        <taxon>Chordata</taxon>
        <taxon>Craniata</taxon>
        <taxon>Vertebrata</taxon>
        <taxon>Euteleostomi</taxon>
        <taxon>Amphibia</taxon>
        <taxon>Batrachia</taxon>
        <taxon>Caudata</taxon>
        <taxon>Salamandroidea</taxon>
        <taxon>Salamandridae</taxon>
        <taxon>Pleurodelinae</taxon>
        <taxon>Pleurodeles</taxon>
    </lineage>
</organism>
<evidence type="ECO:0000256" key="1">
    <source>
        <dbReference type="ARBA" id="ARBA00004604"/>
    </source>
</evidence>
<dbReference type="Proteomes" id="UP001066276">
    <property type="component" value="Chromosome 4_2"/>
</dbReference>
<dbReference type="PANTHER" id="PTHR13237">
    <property type="entry name" value="SOMETHING ABOUT SILENCING PROTEIN 10-RELATED"/>
    <property type="match status" value="1"/>
</dbReference>
<feature type="compositionally biased region" description="Basic and acidic residues" evidence="6">
    <location>
        <begin position="151"/>
        <end position="160"/>
    </location>
</feature>
<dbReference type="GO" id="GO:0032040">
    <property type="term" value="C:small-subunit processome"/>
    <property type="evidence" value="ECO:0007669"/>
    <property type="project" value="TreeGrafter"/>
</dbReference>
<name>A0AAV7S6Z9_PLEWA</name>
<dbReference type="Pfam" id="PF04000">
    <property type="entry name" value="Sas10_Utp3"/>
    <property type="match status" value="1"/>
</dbReference>
<evidence type="ECO:0000313" key="8">
    <source>
        <dbReference type="EMBL" id="KAJ1160392.1"/>
    </source>
</evidence>
<dbReference type="EMBL" id="JANPWB010000008">
    <property type="protein sequence ID" value="KAJ1160392.1"/>
    <property type="molecule type" value="Genomic_DNA"/>
</dbReference>
<evidence type="ECO:0000256" key="3">
    <source>
        <dbReference type="ARBA" id="ARBA00022553"/>
    </source>
</evidence>
<dbReference type="InterPro" id="IPR018972">
    <property type="entry name" value="Sas10_C_dom"/>
</dbReference>
<proteinExistence type="inferred from homology"/>
<accession>A0AAV7S6Z9</accession>
<feature type="compositionally biased region" description="Basic residues" evidence="6">
    <location>
        <begin position="1"/>
        <end position="13"/>
    </location>
</feature>
<keyword evidence="4" id="KW-0539">Nucleus</keyword>
<feature type="region of interest" description="Disordered" evidence="6">
    <location>
        <begin position="1"/>
        <end position="36"/>
    </location>
</feature>
<feature type="region of interest" description="Disordered" evidence="6">
    <location>
        <begin position="60"/>
        <end position="180"/>
    </location>
</feature>
<feature type="compositionally biased region" description="Acidic residues" evidence="6">
    <location>
        <begin position="169"/>
        <end position="180"/>
    </location>
</feature>
<evidence type="ECO:0000256" key="4">
    <source>
        <dbReference type="ARBA" id="ARBA00023242"/>
    </source>
</evidence>
<reference evidence="8" key="1">
    <citation type="journal article" date="2022" name="bioRxiv">
        <title>Sequencing and chromosome-scale assembly of the giantPleurodeles waltlgenome.</title>
        <authorList>
            <person name="Brown T."/>
            <person name="Elewa A."/>
            <person name="Iarovenko S."/>
            <person name="Subramanian E."/>
            <person name="Araus A.J."/>
            <person name="Petzold A."/>
            <person name="Susuki M."/>
            <person name="Suzuki K.-i.T."/>
            <person name="Hayashi T."/>
            <person name="Toyoda A."/>
            <person name="Oliveira C."/>
            <person name="Osipova E."/>
            <person name="Leigh N.D."/>
            <person name="Simon A."/>
            <person name="Yun M.H."/>
        </authorList>
    </citation>
    <scope>NUCLEOTIDE SEQUENCE</scope>
    <source>
        <strain evidence="8">20211129_DDA</strain>
        <tissue evidence="8">Liver</tissue>
    </source>
</reference>
<dbReference type="GO" id="GO:0000462">
    <property type="term" value="P:maturation of SSU-rRNA from tricistronic rRNA transcript (SSU-rRNA, 5.8S rRNA, LSU-rRNA)"/>
    <property type="evidence" value="ECO:0007669"/>
    <property type="project" value="TreeGrafter"/>
</dbReference>
<protein>
    <recommendedName>
        <fullName evidence="7">Sas10 C-terminal domain-containing protein</fullName>
    </recommendedName>
</protein>
<feature type="compositionally biased region" description="Basic and acidic residues" evidence="6">
    <location>
        <begin position="116"/>
        <end position="139"/>
    </location>
</feature>
<keyword evidence="9" id="KW-1185">Reference proteome</keyword>
<feature type="region of interest" description="Disordered" evidence="6">
    <location>
        <begin position="356"/>
        <end position="393"/>
    </location>
</feature>
<evidence type="ECO:0000256" key="6">
    <source>
        <dbReference type="SAM" id="MobiDB-lite"/>
    </source>
</evidence>
<keyword evidence="5" id="KW-0175">Coiled coil</keyword>
<evidence type="ECO:0000259" key="7">
    <source>
        <dbReference type="Pfam" id="PF09368"/>
    </source>
</evidence>
<evidence type="ECO:0000256" key="5">
    <source>
        <dbReference type="SAM" id="Coils"/>
    </source>
</evidence>
<comment type="subcellular location">
    <subcellularLocation>
        <location evidence="1">Nucleus</location>
        <location evidence="1">Nucleolus</location>
    </subcellularLocation>
</comment>
<sequence>MAKPKRSRVPKVRKGPEDDDDSDAHAAVPSSRDTSSQYYLDNVDKFHEDRTASLLAAGVQLQSDDAMSEDDEVMALDTEDDEDESDSAASDLEEDLPMELPSGLKKKVSRGKAARHKEEDAEERESMESDLEERPHDEMPNELAWGQKKKLYYDTDYGGRDRKKKGVSQEEEDAEAEEEEAEAQRIQKRLAGHLDEDDYGLEFLQAFPQKEKTAGRKIEKNLKKMSEKEKLKMLKKESPELMELLEDLKAKLTELEKNLKPLVQMVKKGLIPTGPGSHYIQTKYQLYLNYCTNISFYLVLKAKRIPVQGHPVIERLLSYRNLINDMGVVDHRLSSEMDLLLNRVVSNKDAVVNDSKSALSNSANPLQKTQHKPPKKTSPKLTSTNQADNSDLDDEAALQYYNEMEKMVKRKRNKVDSLAEDYSAEADDLAPDAKRAITYQIAKNKGLTPKRKKIDRNPRVKHREKFRRAKIRRKGQVREVRKEETRYSGELSGIRAGIKKSIKLK</sequence>
<gene>
    <name evidence="8" type="ORF">NDU88_000894</name>
</gene>